<dbReference type="EMBL" id="CAJZAF010000007">
    <property type="protein sequence ID" value="CAG9170047.1"/>
    <property type="molecule type" value="Genomic_DNA"/>
</dbReference>
<dbReference type="Proteomes" id="UP000701702">
    <property type="component" value="Unassembled WGS sequence"/>
</dbReference>
<evidence type="ECO:0000313" key="2">
    <source>
        <dbReference type="EMBL" id="CAG9170047.1"/>
    </source>
</evidence>
<gene>
    <name evidence="2" type="ORF">LMG23994_01793</name>
</gene>
<protein>
    <recommendedName>
        <fullName evidence="4">Phage integrase</fullName>
    </recommendedName>
</protein>
<name>A0ABN7YCT9_9BURK</name>
<dbReference type="InterPro" id="IPR011010">
    <property type="entry name" value="DNA_brk_join_enz"/>
</dbReference>
<evidence type="ECO:0000256" key="1">
    <source>
        <dbReference type="ARBA" id="ARBA00023172"/>
    </source>
</evidence>
<sequence length="344" mass="38239">MTHVIRYLEAMAVPSNVGSPIKLMTPTRLPKTNQQYAIKAKTVCSQAARAHGHTSPFTVPATTVVGHLISRKPTIARNTWKQYKNALRHHFETLMAQSTEKVLTEELQAAVSMLDVATSEGTLKYGTQTSARKQKGFKRADYEKLLAYLELHVGKHRYARTLRTWLKATQLVGLRPSEWEHASLGQSAGVAILTVRNAKATNGRGNGEDRSLDLRNLSPDELHELTEMIDMLEGYRGDLDFETLQTKIGDYMKYATRNCFGKRKQYPTLYSMRHQFSANAKMSGSTKAEVAAMMGHGSDATAGVHYARKVSGDSAVKVAPLEAEVKRVRPRSKAFTPRPKQPPG</sequence>
<keyword evidence="1" id="KW-0233">DNA recombination</keyword>
<comment type="caution">
    <text evidence="2">The sequence shown here is derived from an EMBL/GenBank/DDBJ whole genome shotgun (WGS) entry which is preliminary data.</text>
</comment>
<evidence type="ECO:0000313" key="3">
    <source>
        <dbReference type="Proteomes" id="UP000701702"/>
    </source>
</evidence>
<accession>A0ABN7YCT9</accession>
<proteinExistence type="predicted"/>
<reference evidence="2 3" key="1">
    <citation type="submission" date="2021-08" db="EMBL/GenBank/DDBJ databases">
        <authorList>
            <person name="Peeters C."/>
        </authorList>
    </citation>
    <scope>NUCLEOTIDE SEQUENCE [LARGE SCALE GENOMIC DNA]</scope>
    <source>
        <strain evidence="2 3">LMG 23994</strain>
    </source>
</reference>
<evidence type="ECO:0008006" key="4">
    <source>
        <dbReference type="Google" id="ProtNLM"/>
    </source>
</evidence>
<dbReference type="InterPro" id="IPR013762">
    <property type="entry name" value="Integrase-like_cat_sf"/>
</dbReference>
<keyword evidence="3" id="KW-1185">Reference proteome</keyword>
<organism evidence="2 3">
    <name type="scientific">Cupriavidus pinatubonensis</name>
    <dbReference type="NCBI Taxonomy" id="248026"/>
    <lineage>
        <taxon>Bacteria</taxon>
        <taxon>Pseudomonadati</taxon>
        <taxon>Pseudomonadota</taxon>
        <taxon>Betaproteobacteria</taxon>
        <taxon>Burkholderiales</taxon>
        <taxon>Burkholderiaceae</taxon>
        <taxon>Cupriavidus</taxon>
    </lineage>
</organism>
<dbReference type="SUPFAM" id="SSF56349">
    <property type="entry name" value="DNA breaking-rejoining enzymes"/>
    <property type="match status" value="1"/>
</dbReference>
<dbReference type="Gene3D" id="1.10.443.10">
    <property type="entry name" value="Intergrase catalytic core"/>
    <property type="match status" value="1"/>
</dbReference>